<proteinExistence type="predicted"/>
<evidence type="ECO:0000256" key="3">
    <source>
        <dbReference type="ARBA" id="ARBA00022692"/>
    </source>
</evidence>
<evidence type="ECO:0000313" key="10">
    <source>
        <dbReference type="Proteomes" id="UP000784294"/>
    </source>
</evidence>
<dbReference type="GO" id="GO:0016491">
    <property type="term" value="F:oxidoreductase activity"/>
    <property type="evidence" value="ECO:0007669"/>
    <property type="project" value="UniProtKB-UniRule"/>
</dbReference>
<keyword evidence="5 7" id="KW-1133">Transmembrane helix</keyword>
<evidence type="ECO:0000256" key="5">
    <source>
        <dbReference type="ARBA" id="ARBA00022989"/>
    </source>
</evidence>
<keyword evidence="2" id="KW-0813">Transport</keyword>
<feature type="transmembrane region" description="Helical" evidence="7">
    <location>
        <begin position="38"/>
        <end position="57"/>
    </location>
</feature>
<feature type="transmembrane region" description="Helical" evidence="7">
    <location>
        <begin position="69"/>
        <end position="90"/>
    </location>
</feature>
<keyword evidence="10" id="KW-1185">Reference proteome</keyword>
<comment type="subcellular location">
    <subcellularLocation>
        <location evidence="1">Membrane</location>
        <topology evidence="1">Multi-pass membrane protein</topology>
    </subcellularLocation>
</comment>
<evidence type="ECO:0000256" key="2">
    <source>
        <dbReference type="ARBA" id="ARBA00022448"/>
    </source>
</evidence>
<dbReference type="PROSITE" id="PS51003">
    <property type="entry name" value="CYTB_CTER"/>
    <property type="match status" value="1"/>
</dbReference>
<gene>
    <name evidence="9" type="ORF">PXEA_LOCUS3864</name>
</gene>
<dbReference type="Proteomes" id="UP000784294">
    <property type="component" value="Unassembled WGS sequence"/>
</dbReference>
<reference evidence="9" key="1">
    <citation type="submission" date="2018-11" db="EMBL/GenBank/DDBJ databases">
        <authorList>
            <consortium name="Pathogen Informatics"/>
        </authorList>
    </citation>
    <scope>NUCLEOTIDE SEQUENCE</scope>
</reference>
<dbReference type="GO" id="GO:0009055">
    <property type="term" value="F:electron transfer activity"/>
    <property type="evidence" value="ECO:0007669"/>
    <property type="project" value="InterPro"/>
</dbReference>
<dbReference type="Gene3D" id="1.10.287.980">
    <property type="entry name" value="plastocyanin oxidoreductase"/>
    <property type="match status" value="1"/>
</dbReference>
<feature type="domain" description="Cytochrome b/b6 C-terminal region profile" evidence="8">
    <location>
        <begin position="1"/>
        <end position="93"/>
    </location>
</feature>
<evidence type="ECO:0000256" key="6">
    <source>
        <dbReference type="ARBA" id="ARBA00023136"/>
    </source>
</evidence>
<keyword evidence="3 7" id="KW-0812">Transmembrane</keyword>
<comment type="caution">
    <text evidence="9">The sequence shown here is derived from an EMBL/GenBank/DDBJ whole genome shotgun (WGS) entry which is preliminary data.</text>
</comment>
<name>A0A3S4ZRY2_9PLAT</name>
<dbReference type="GO" id="GO:0016020">
    <property type="term" value="C:membrane"/>
    <property type="evidence" value="ECO:0007669"/>
    <property type="project" value="UniProtKB-SubCell"/>
</dbReference>
<evidence type="ECO:0000259" key="8">
    <source>
        <dbReference type="PROSITE" id="PS51003"/>
    </source>
</evidence>
<sequence>MLLENFIDPNALSTPTNIKPEWYFLPFYAILRSIKSKIGGIVVVVLVIVLFWVPTPTWYTGFEGIMRRLFFWVFWVLLSQQVGDYFYYVVYTK</sequence>
<keyword evidence="6 7" id="KW-0472">Membrane</keyword>
<dbReference type="OrthoDB" id="6129637at2759"/>
<dbReference type="Pfam" id="PF00032">
    <property type="entry name" value="Cytochrom_B_C"/>
    <property type="match status" value="1"/>
</dbReference>
<evidence type="ECO:0000256" key="4">
    <source>
        <dbReference type="ARBA" id="ARBA00022982"/>
    </source>
</evidence>
<keyword evidence="4" id="KW-0249">Electron transport</keyword>
<dbReference type="SUPFAM" id="SSF81648">
    <property type="entry name" value="a domain/subunit of cytochrome bc1 complex (Ubiquinol-cytochrome c reductase)"/>
    <property type="match status" value="1"/>
</dbReference>
<evidence type="ECO:0000256" key="1">
    <source>
        <dbReference type="ARBA" id="ARBA00004141"/>
    </source>
</evidence>
<protein>
    <recommendedName>
        <fullName evidence="8">Cytochrome b/b6 C-terminal region profile domain-containing protein</fullName>
    </recommendedName>
</protein>
<dbReference type="AlphaFoldDB" id="A0A3S4ZRY2"/>
<evidence type="ECO:0000256" key="7">
    <source>
        <dbReference type="SAM" id="Phobius"/>
    </source>
</evidence>
<organism evidence="9 10">
    <name type="scientific">Protopolystoma xenopodis</name>
    <dbReference type="NCBI Taxonomy" id="117903"/>
    <lineage>
        <taxon>Eukaryota</taxon>
        <taxon>Metazoa</taxon>
        <taxon>Spiralia</taxon>
        <taxon>Lophotrochozoa</taxon>
        <taxon>Platyhelminthes</taxon>
        <taxon>Monogenea</taxon>
        <taxon>Polyopisthocotylea</taxon>
        <taxon>Polystomatidea</taxon>
        <taxon>Polystomatidae</taxon>
        <taxon>Protopolystoma</taxon>
    </lineage>
</organism>
<dbReference type="InterPro" id="IPR036150">
    <property type="entry name" value="Cyt_b/b6_C_sf"/>
</dbReference>
<dbReference type="GO" id="GO:0022900">
    <property type="term" value="P:electron transport chain"/>
    <property type="evidence" value="ECO:0007669"/>
    <property type="project" value="UniProtKB-UniRule"/>
</dbReference>
<dbReference type="EMBL" id="CAAALY010008970">
    <property type="protein sequence ID" value="VEL10424.1"/>
    <property type="molecule type" value="Genomic_DNA"/>
</dbReference>
<evidence type="ECO:0000313" key="9">
    <source>
        <dbReference type="EMBL" id="VEL10424.1"/>
    </source>
</evidence>
<accession>A0A3S4ZRY2</accession>
<dbReference type="InterPro" id="IPR005798">
    <property type="entry name" value="Cyt_b/b6_C"/>
</dbReference>